<protein>
    <recommendedName>
        <fullName evidence="4">DUF1634 domain-containing protein</fullName>
    </recommendedName>
</protein>
<dbReference type="InParanoid" id="D6TVJ0"/>
<feature type="transmembrane region" description="Helical" evidence="1">
    <location>
        <begin position="56"/>
        <end position="80"/>
    </location>
</feature>
<sequence length="109" mass="11487">MNNKKRKPARLDLTLAWILSSGTGIASAIIAASLVLPLFGQSPVVPIPHSNGGLQLVTVGIAVIILLPVLRVITMLIAFLQKRDYRFGAIAALVLLIILFAFAIGATSA</sequence>
<evidence type="ECO:0000256" key="1">
    <source>
        <dbReference type="SAM" id="Phobius"/>
    </source>
</evidence>
<evidence type="ECO:0008006" key="4">
    <source>
        <dbReference type="Google" id="ProtNLM"/>
    </source>
</evidence>
<dbReference type="OrthoDB" id="9106625at2"/>
<comment type="caution">
    <text evidence="2">The sequence shown here is derived from an EMBL/GenBank/DDBJ whole genome shotgun (WGS) entry which is preliminary data.</text>
</comment>
<dbReference type="EMBL" id="ADVG01000003">
    <property type="protein sequence ID" value="EFH85393.1"/>
    <property type="molecule type" value="Genomic_DNA"/>
</dbReference>
<gene>
    <name evidence="2" type="ORF">Krac_6610</name>
</gene>
<organism evidence="2 3">
    <name type="scientific">Ktedonobacter racemifer DSM 44963</name>
    <dbReference type="NCBI Taxonomy" id="485913"/>
    <lineage>
        <taxon>Bacteria</taxon>
        <taxon>Bacillati</taxon>
        <taxon>Chloroflexota</taxon>
        <taxon>Ktedonobacteria</taxon>
        <taxon>Ktedonobacterales</taxon>
        <taxon>Ktedonobacteraceae</taxon>
        <taxon>Ktedonobacter</taxon>
    </lineage>
</organism>
<keyword evidence="1" id="KW-0472">Membrane</keyword>
<evidence type="ECO:0000313" key="3">
    <source>
        <dbReference type="Proteomes" id="UP000004508"/>
    </source>
</evidence>
<dbReference type="Proteomes" id="UP000004508">
    <property type="component" value="Unassembled WGS sequence"/>
</dbReference>
<keyword evidence="1" id="KW-1133">Transmembrane helix</keyword>
<name>D6TVJ0_KTERA</name>
<feature type="transmembrane region" description="Helical" evidence="1">
    <location>
        <begin position="12"/>
        <end position="36"/>
    </location>
</feature>
<accession>D6TVJ0</accession>
<feature type="transmembrane region" description="Helical" evidence="1">
    <location>
        <begin position="87"/>
        <end position="106"/>
    </location>
</feature>
<evidence type="ECO:0000313" key="2">
    <source>
        <dbReference type="EMBL" id="EFH85393.1"/>
    </source>
</evidence>
<reference evidence="2 3" key="1">
    <citation type="journal article" date="2011" name="Stand. Genomic Sci.">
        <title>Non-contiguous finished genome sequence and contextual data of the filamentous soil bacterium Ktedonobacter racemifer type strain (SOSP1-21).</title>
        <authorList>
            <person name="Chang Y.J."/>
            <person name="Land M."/>
            <person name="Hauser L."/>
            <person name="Chertkov O."/>
            <person name="Del Rio T.G."/>
            <person name="Nolan M."/>
            <person name="Copeland A."/>
            <person name="Tice H."/>
            <person name="Cheng J.F."/>
            <person name="Lucas S."/>
            <person name="Han C."/>
            <person name="Goodwin L."/>
            <person name="Pitluck S."/>
            <person name="Ivanova N."/>
            <person name="Ovchinikova G."/>
            <person name="Pati A."/>
            <person name="Chen A."/>
            <person name="Palaniappan K."/>
            <person name="Mavromatis K."/>
            <person name="Liolios K."/>
            <person name="Brettin T."/>
            <person name="Fiebig A."/>
            <person name="Rohde M."/>
            <person name="Abt B."/>
            <person name="Goker M."/>
            <person name="Detter J.C."/>
            <person name="Woyke T."/>
            <person name="Bristow J."/>
            <person name="Eisen J.A."/>
            <person name="Markowitz V."/>
            <person name="Hugenholtz P."/>
            <person name="Kyrpides N.C."/>
            <person name="Klenk H.P."/>
            <person name="Lapidus A."/>
        </authorList>
    </citation>
    <scope>NUCLEOTIDE SEQUENCE [LARGE SCALE GENOMIC DNA]</scope>
    <source>
        <strain evidence="3">DSM 44963</strain>
    </source>
</reference>
<dbReference type="STRING" id="485913.Krac_6610"/>
<dbReference type="InterPro" id="IPR012861">
    <property type="entry name" value="DUF1634"/>
</dbReference>
<keyword evidence="3" id="KW-1185">Reference proteome</keyword>
<dbReference type="AlphaFoldDB" id="D6TVJ0"/>
<dbReference type="Pfam" id="PF07843">
    <property type="entry name" value="DUF1634"/>
    <property type="match status" value="1"/>
</dbReference>
<proteinExistence type="predicted"/>
<dbReference type="eggNOG" id="ENOG5033NEI">
    <property type="taxonomic scope" value="Bacteria"/>
</dbReference>
<keyword evidence="1" id="KW-0812">Transmembrane</keyword>